<dbReference type="Gene3D" id="1.20.1540.10">
    <property type="entry name" value="Rhomboid-like"/>
    <property type="match status" value="1"/>
</dbReference>
<gene>
    <name evidence="9" type="ORF">L484_019062</name>
</gene>
<dbReference type="PANTHER" id="PTHR43731:SF14">
    <property type="entry name" value="PRESENILIN-ASSOCIATED RHOMBOID-LIKE PROTEIN, MITOCHONDRIAL"/>
    <property type="match status" value="1"/>
</dbReference>
<dbReference type="GO" id="GO:0004252">
    <property type="term" value="F:serine-type endopeptidase activity"/>
    <property type="evidence" value="ECO:0007669"/>
    <property type="project" value="InterPro"/>
</dbReference>
<dbReference type="AlphaFoldDB" id="W9S1V3"/>
<keyword evidence="3 7" id="KW-0812">Transmembrane</keyword>
<reference evidence="10" key="1">
    <citation type="submission" date="2013-01" db="EMBL/GenBank/DDBJ databases">
        <title>Draft Genome Sequence of a Mulberry Tree, Morus notabilis C.K. Schneid.</title>
        <authorList>
            <person name="He N."/>
            <person name="Zhao S."/>
        </authorList>
    </citation>
    <scope>NUCLEOTIDE SEQUENCE</scope>
</reference>
<evidence type="ECO:0000256" key="1">
    <source>
        <dbReference type="ARBA" id="ARBA00004141"/>
    </source>
</evidence>
<name>W9S1V3_9ROSA</name>
<feature type="domain" description="Peptidase S54 rhomboid" evidence="8">
    <location>
        <begin position="121"/>
        <end position="151"/>
    </location>
</feature>
<dbReference type="InterPro" id="IPR035952">
    <property type="entry name" value="Rhomboid-like_sf"/>
</dbReference>
<proteinExistence type="inferred from homology"/>
<dbReference type="PANTHER" id="PTHR43731">
    <property type="entry name" value="RHOMBOID PROTEASE"/>
    <property type="match status" value="1"/>
</dbReference>
<dbReference type="InterPro" id="IPR022764">
    <property type="entry name" value="Peptidase_S54_rhomboid_dom"/>
</dbReference>
<comment type="subcellular location">
    <subcellularLocation>
        <location evidence="1">Membrane</location>
        <topology evidence="1">Multi-pass membrane protein</topology>
    </subcellularLocation>
</comment>
<keyword evidence="4" id="KW-0378">Hydrolase</keyword>
<evidence type="ECO:0000259" key="8">
    <source>
        <dbReference type="Pfam" id="PF01694"/>
    </source>
</evidence>
<keyword evidence="6 7" id="KW-0472">Membrane</keyword>
<evidence type="ECO:0000256" key="2">
    <source>
        <dbReference type="ARBA" id="ARBA00009045"/>
    </source>
</evidence>
<dbReference type="eggNOG" id="KOG2980">
    <property type="taxonomic scope" value="Eukaryota"/>
</dbReference>
<dbReference type="STRING" id="981085.W9S1V3"/>
<feature type="transmembrane region" description="Helical" evidence="7">
    <location>
        <begin position="190"/>
        <end position="209"/>
    </location>
</feature>
<dbReference type="InterPro" id="IPR050925">
    <property type="entry name" value="Rhomboid_protease_S54"/>
</dbReference>
<evidence type="ECO:0000256" key="5">
    <source>
        <dbReference type="ARBA" id="ARBA00022989"/>
    </source>
</evidence>
<dbReference type="Pfam" id="PF01694">
    <property type="entry name" value="Rhomboid"/>
    <property type="match status" value="1"/>
</dbReference>
<dbReference type="GO" id="GO:0016020">
    <property type="term" value="C:membrane"/>
    <property type="evidence" value="ECO:0007669"/>
    <property type="project" value="UniProtKB-SubCell"/>
</dbReference>
<evidence type="ECO:0000256" key="3">
    <source>
        <dbReference type="ARBA" id="ARBA00022692"/>
    </source>
</evidence>
<keyword evidence="5 7" id="KW-1133">Transmembrane helix</keyword>
<protein>
    <recommendedName>
        <fullName evidence="8">Peptidase S54 rhomboid domain-containing protein</fullName>
    </recommendedName>
</protein>
<accession>W9S1V3</accession>
<comment type="similarity">
    <text evidence="2">Belongs to the peptidase S54 family.</text>
</comment>
<dbReference type="EMBL" id="KE345474">
    <property type="protein sequence ID" value="EXC04464.1"/>
    <property type="molecule type" value="Genomic_DNA"/>
</dbReference>
<organism evidence="9 10">
    <name type="scientific">Morus notabilis</name>
    <dbReference type="NCBI Taxonomy" id="981085"/>
    <lineage>
        <taxon>Eukaryota</taxon>
        <taxon>Viridiplantae</taxon>
        <taxon>Streptophyta</taxon>
        <taxon>Embryophyta</taxon>
        <taxon>Tracheophyta</taxon>
        <taxon>Spermatophyta</taxon>
        <taxon>Magnoliopsida</taxon>
        <taxon>eudicotyledons</taxon>
        <taxon>Gunneridae</taxon>
        <taxon>Pentapetalae</taxon>
        <taxon>rosids</taxon>
        <taxon>fabids</taxon>
        <taxon>Rosales</taxon>
        <taxon>Moraceae</taxon>
        <taxon>Moreae</taxon>
        <taxon>Morus</taxon>
    </lineage>
</organism>
<evidence type="ECO:0000313" key="10">
    <source>
        <dbReference type="Proteomes" id="UP000030645"/>
    </source>
</evidence>
<evidence type="ECO:0000256" key="7">
    <source>
        <dbReference type="SAM" id="Phobius"/>
    </source>
</evidence>
<keyword evidence="10" id="KW-1185">Reference proteome</keyword>
<feature type="transmembrane region" description="Helical" evidence="7">
    <location>
        <begin position="144"/>
        <end position="170"/>
    </location>
</feature>
<sequence>MVLNTAGVLKHFSFGYASCFEVIRGGNLGHELAGYRPEGGEWVKGGTLYGVGAVGGEAMKGGGGGGAVGWWWRSWLRGLSPHDVVISLIVANVAIFLLWRLADPRFMYKNFTISVENFKSGRLHTLITSAFSHMDIDHILHNMIGLYFFGVHGASGAVNAIILLDIFLFPKSTLYLNFFIPIPAILLGDTPGSAHLGGGVVAAVAWARLRRGRF</sequence>
<evidence type="ECO:0000256" key="6">
    <source>
        <dbReference type="ARBA" id="ARBA00023136"/>
    </source>
</evidence>
<dbReference type="Proteomes" id="UP000030645">
    <property type="component" value="Unassembled WGS sequence"/>
</dbReference>
<dbReference type="SUPFAM" id="SSF144091">
    <property type="entry name" value="Rhomboid-like"/>
    <property type="match status" value="1"/>
</dbReference>
<feature type="transmembrane region" description="Helical" evidence="7">
    <location>
        <begin position="84"/>
        <end position="102"/>
    </location>
</feature>
<evidence type="ECO:0000313" key="9">
    <source>
        <dbReference type="EMBL" id="EXC04464.1"/>
    </source>
</evidence>
<evidence type="ECO:0000256" key="4">
    <source>
        <dbReference type="ARBA" id="ARBA00022801"/>
    </source>
</evidence>